<dbReference type="STRING" id="288705.RSal33209_0388"/>
<accession>A9WLW2</accession>
<evidence type="ECO:0000313" key="1">
    <source>
        <dbReference type="EMBL" id="ABY22143.1"/>
    </source>
</evidence>
<evidence type="ECO:0008006" key="3">
    <source>
        <dbReference type="Google" id="ProtNLM"/>
    </source>
</evidence>
<dbReference type="eggNOG" id="COG1524">
    <property type="taxonomic scope" value="Bacteria"/>
</dbReference>
<dbReference type="AlphaFoldDB" id="A9WLW2"/>
<proteinExistence type="predicted"/>
<dbReference type="EMBL" id="CP000910">
    <property type="protein sequence ID" value="ABY22143.1"/>
    <property type="molecule type" value="Genomic_DNA"/>
</dbReference>
<dbReference type="GO" id="GO:0016787">
    <property type="term" value="F:hydrolase activity"/>
    <property type="evidence" value="ECO:0007669"/>
    <property type="project" value="UniProtKB-ARBA"/>
</dbReference>
<dbReference type="Pfam" id="PF01663">
    <property type="entry name" value="Phosphodiest"/>
    <property type="match status" value="1"/>
</dbReference>
<reference evidence="2" key="1">
    <citation type="journal article" date="2008" name="J. Bacteriol.">
        <title>Genome sequence of the fish pathogen Renibacterium salmoninarum suggests reductive evolution away from an environmental Arthrobacter ancestor.</title>
        <authorList>
            <person name="Wiens G.D."/>
            <person name="Rockey D.D."/>
            <person name="Wu Z."/>
            <person name="Chang J."/>
            <person name="Levy R."/>
            <person name="Crane S."/>
            <person name="Chen D.S."/>
            <person name="Capri G.R."/>
            <person name="Burnett J.R."/>
            <person name="Sudheesh P.S."/>
            <person name="Schipma M.J."/>
            <person name="Burd H."/>
            <person name="Bhattacharyya A."/>
            <person name="Rhodes L.D."/>
            <person name="Kaul R."/>
            <person name="Strom M.S."/>
        </authorList>
    </citation>
    <scope>NUCLEOTIDE SEQUENCE [LARGE SCALE GENOMIC DNA]</scope>
    <source>
        <strain evidence="2">ATCC 33209 / DSM 20767 / JCM 11484 / NBRC 15589 / NCIMB 2235</strain>
    </source>
</reference>
<dbReference type="Gene3D" id="3.40.720.10">
    <property type="entry name" value="Alkaline Phosphatase, subunit A"/>
    <property type="match status" value="1"/>
</dbReference>
<dbReference type="HOGENOM" id="CLU_043662_0_0_11"/>
<sequence length="351" mass="37781">MKLNPQDHNASDEVNDKELAYGSAAYLKNQNPDASFVYFAQVDGAGHEHGADSAQYSQSILNVDAYVGQLLDAVAARPTRAQENWTIMITTDHGHKPSGGHSGNSVPERSTFVIAQGPGIKAGSTANNLKFVDPAVTALTIAGVKVDPAWGLDGIPLGSVIPDDFDALRSALKPSVDEEITGLGFMHTPPAGWSIDNSKIPKGGTTEWQGWAFTTQEFWSAAERGQGRENFMRGRDVIAVADSDEWDNKTHDSGPFDSTLITPQYNVVGTNEATISFQSYYQQDGSQKGEVLISFDGAAPVTLATLNKNSNGKLSFTAKVPANATTAQIRFRYTGSNNWYWGLDQVAFSAK</sequence>
<gene>
    <name evidence="1" type="ordered locus">RSal33209_0388</name>
</gene>
<evidence type="ECO:0000313" key="2">
    <source>
        <dbReference type="Proteomes" id="UP000002007"/>
    </source>
</evidence>
<protein>
    <recommendedName>
        <fullName evidence="3">Nucleotide pyrophosphatase</fullName>
    </recommendedName>
</protein>
<name>A9WLW2_RENSM</name>
<dbReference type="SUPFAM" id="SSF53649">
    <property type="entry name" value="Alkaline phosphatase-like"/>
    <property type="match status" value="1"/>
</dbReference>
<dbReference type="Gene3D" id="2.60.120.200">
    <property type="match status" value="1"/>
</dbReference>
<dbReference type="InterPro" id="IPR002591">
    <property type="entry name" value="Phosphodiest/P_Trfase"/>
</dbReference>
<dbReference type="Proteomes" id="UP000002007">
    <property type="component" value="Chromosome"/>
</dbReference>
<dbReference type="PANTHER" id="PTHR10151:SF120">
    <property type="entry name" value="BIS(5'-ADENOSYL)-TRIPHOSPHATASE"/>
    <property type="match status" value="1"/>
</dbReference>
<dbReference type="InterPro" id="IPR017850">
    <property type="entry name" value="Alkaline_phosphatase_core_sf"/>
</dbReference>
<dbReference type="RefSeq" id="WP_012243851.1">
    <property type="nucleotide sequence ID" value="NC_010168.1"/>
</dbReference>
<dbReference type="KEGG" id="rsa:RSal33209_0388"/>
<dbReference type="PANTHER" id="PTHR10151">
    <property type="entry name" value="ECTONUCLEOTIDE PYROPHOSPHATASE/PHOSPHODIESTERASE"/>
    <property type="match status" value="1"/>
</dbReference>
<organism evidence="1 2">
    <name type="scientific">Renibacterium salmoninarum (strain ATCC 33209 / DSM 20767 / JCM 11484 / NBRC 15589 / NCIMB 2235)</name>
    <dbReference type="NCBI Taxonomy" id="288705"/>
    <lineage>
        <taxon>Bacteria</taxon>
        <taxon>Bacillati</taxon>
        <taxon>Actinomycetota</taxon>
        <taxon>Actinomycetes</taxon>
        <taxon>Micrococcales</taxon>
        <taxon>Micrococcaceae</taxon>
        <taxon>Renibacterium</taxon>
    </lineage>
</organism>
<keyword evidence="2" id="KW-1185">Reference proteome</keyword>